<proteinExistence type="predicted"/>
<dbReference type="RefSeq" id="WP_162360977.1">
    <property type="nucleotide sequence ID" value="NZ_CP047591.1"/>
</dbReference>
<feature type="transmembrane region" description="Helical" evidence="1">
    <location>
        <begin position="146"/>
        <end position="166"/>
    </location>
</feature>
<feature type="transmembrane region" description="Helical" evidence="1">
    <location>
        <begin position="61"/>
        <end position="82"/>
    </location>
</feature>
<name>A0A6P1MBH0_9FIRM</name>
<feature type="transmembrane region" description="Helical" evidence="1">
    <location>
        <begin position="120"/>
        <end position="139"/>
    </location>
</feature>
<dbReference type="Proteomes" id="UP000463883">
    <property type="component" value="Chromosome"/>
</dbReference>
<keyword evidence="1" id="KW-0472">Membrane</keyword>
<feature type="transmembrane region" description="Helical" evidence="1">
    <location>
        <begin position="32"/>
        <end position="49"/>
    </location>
</feature>
<dbReference type="Pfam" id="PF03956">
    <property type="entry name" value="Lys_export"/>
    <property type="match status" value="1"/>
</dbReference>
<dbReference type="KEGG" id="amic:Ami3637_01255"/>
<keyword evidence="1" id="KW-1133">Transmembrane helix</keyword>
<keyword evidence="3" id="KW-1185">Reference proteome</keyword>
<keyword evidence="1" id="KW-0812">Transmembrane</keyword>
<evidence type="ECO:0000313" key="2">
    <source>
        <dbReference type="EMBL" id="QHI71201.1"/>
    </source>
</evidence>
<evidence type="ECO:0000313" key="3">
    <source>
        <dbReference type="Proteomes" id="UP000463883"/>
    </source>
</evidence>
<dbReference type="PANTHER" id="PTHR35804">
    <property type="entry name" value="LYSINE EXPORTER LYSO"/>
    <property type="match status" value="1"/>
</dbReference>
<dbReference type="PANTHER" id="PTHR35804:SF1">
    <property type="entry name" value="LYSINE EXPORTER LYSO"/>
    <property type="match status" value="1"/>
</dbReference>
<accession>A0A6P1MBH0</accession>
<dbReference type="AlphaFoldDB" id="A0A6P1MBH0"/>
<dbReference type="GO" id="GO:0015661">
    <property type="term" value="F:L-lysine efflux transmembrane transporter activity"/>
    <property type="evidence" value="ECO:0007669"/>
    <property type="project" value="InterPro"/>
</dbReference>
<dbReference type="GO" id="GO:0005886">
    <property type="term" value="C:plasma membrane"/>
    <property type="evidence" value="ECO:0007669"/>
    <property type="project" value="TreeGrafter"/>
</dbReference>
<dbReference type="EMBL" id="CP047591">
    <property type="protein sequence ID" value="QHI71201.1"/>
    <property type="molecule type" value="Genomic_DNA"/>
</dbReference>
<protein>
    <submittedName>
        <fullName evidence="2">LysO family transporter</fullName>
    </submittedName>
</protein>
<reference evidence="2 3" key="1">
    <citation type="submission" date="2020-01" db="EMBL/GenBank/DDBJ databases">
        <title>Genomic analysis of Aminipila sp. CBA3637.</title>
        <authorList>
            <person name="Kim Y.B."/>
            <person name="Roh S.W."/>
        </authorList>
    </citation>
    <scope>NUCLEOTIDE SEQUENCE [LARGE SCALE GENOMIC DNA]</scope>
    <source>
        <strain evidence="2 3">CBA3637</strain>
    </source>
</reference>
<gene>
    <name evidence="2" type="ORF">Ami3637_01255</name>
</gene>
<organism evidence="2 3">
    <name type="scientific">Aminipila terrae</name>
    <dbReference type="NCBI Taxonomy" id="2697030"/>
    <lineage>
        <taxon>Bacteria</taxon>
        <taxon>Bacillati</taxon>
        <taxon>Bacillota</taxon>
        <taxon>Clostridia</taxon>
        <taxon>Peptostreptococcales</taxon>
        <taxon>Anaerovoracaceae</taxon>
        <taxon>Aminipila</taxon>
    </lineage>
</organism>
<dbReference type="InterPro" id="IPR005642">
    <property type="entry name" value="LysO"/>
</dbReference>
<feature type="transmembrane region" description="Helical" evidence="1">
    <location>
        <begin position="286"/>
        <end position="308"/>
    </location>
</feature>
<sequence>MTFMPFICLGVGLLVSIRQLPGKILQVVDWVINIALIVLMLTIGMNIGINDSVMLNLPVIGLNCVVISLSAIIFSVLLVILVEKTLLPLSALQEKLYLEKMDVSKEVDISQEEEKKTSPLVWIMPVSIIAGVVIGYTLLQESFSVYLNYSLYGSLILLYTGVGISLGTNRKVFRYVKILGFKIIYISLAIFIGSLTGGALAGIILGLPLHVSMLSAGGMSYYSITGAYMTQVYGIETGTYGFMVNVMREFFTVIFLPVLIKLSKGSPIAGGAAGNMDTMLVPVTKFVGPELGLVALITGVILTFFVPFELPLLSNIMNSIL</sequence>
<evidence type="ECO:0000256" key="1">
    <source>
        <dbReference type="SAM" id="Phobius"/>
    </source>
</evidence>